<dbReference type="Gene3D" id="2.40.50.100">
    <property type="match status" value="2"/>
</dbReference>
<dbReference type="GO" id="GO:1990281">
    <property type="term" value="C:efflux pump complex"/>
    <property type="evidence" value="ECO:0007669"/>
    <property type="project" value="TreeGrafter"/>
</dbReference>
<dbReference type="Gene3D" id="2.40.420.20">
    <property type="match status" value="1"/>
</dbReference>
<feature type="domain" description="Multidrug resistance protein MdtA-like barrel-sandwich hybrid" evidence="3">
    <location>
        <begin position="69"/>
        <end position="251"/>
    </location>
</feature>
<dbReference type="OrthoDB" id="31074at2"/>
<evidence type="ECO:0000313" key="5">
    <source>
        <dbReference type="Proteomes" id="UP000007030"/>
    </source>
</evidence>
<sequence length="398" mass="43087">MRKVVLFLPLLLIACAPKPKATASTLAVDAPETAREAPALVVRTVLAERGTLYREGQTQARIEPERESRVAAGVSGRVVQALDPGTRVEAGDAVVVLDEQPFQDALEAARLALKQAQANLERAEAQARENRPVLLAQLESARLALEAATKRYEEAKALYEAGTLARLDLLNLEAQWRQAEAAYKNAQEALNRLDRGDDLRLLRLQVEQAALQVRQAERNLREARIRAPFAGEVMELYVRVGEFAAAGQPAFRLGSLSLLAKAHLAPEEAALLTPDGSFELAQDGKRYPARLVRKTGLPGQNRLVEVVFAPEGALKPGTAELRYRMPLAEGVLLPAGALKVENGQAYVFVMAEGRAQKTAVVLLASQGGRVVVQGLPEGARVIYPVPESLQDGDKVEAL</sequence>
<evidence type="ECO:0000259" key="3">
    <source>
        <dbReference type="Pfam" id="PF25917"/>
    </source>
</evidence>
<gene>
    <name evidence="4" type="ordered locus">Marky_1047</name>
</gene>
<dbReference type="Pfam" id="PF25917">
    <property type="entry name" value="BSH_RND"/>
    <property type="match status" value="1"/>
</dbReference>
<keyword evidence="5" id="KW-1185">Reference proteome</keyword>
<dbReference type="SUPFAM" id="SSF111369">
    <property type="entry name" value="HlyD-like secretion proteins"/>
    <property type="match status" value="2"/>
</dbReference>
<dbReference type="InterPro" id="IPR058625">
    <property type="entry name" value="MdtA-like_BSH"/>
</dbReference>
<dbReference type="KEGG" id="mhd:Marky_1047"/>
<dbReference type="Gene3D" id="1.10.287.470">
    <property type="entry name" value="Helix hairpin bin"/>
    <property type="match status" value="1"/>
</dbReference>
<dbReference type="GO" id="GO:0015562">
    <property type="term" value="F:efflux transmembrane transporter activity"/>
    <property type="evidence" value="ECO:0007669"/>
    <property type="project" value="TreeGrafter"/>
</dbReference>
<protein>
    <submittedName>
        <fullName evidence="4">Efflux transporter, RND family, MFP subunit</fullName>
    </submittedName>
</protein>
<dbReference type="AlphaFoldDB" id="F2NMA1"/>
<dbReference type="Proteomes" id="UP000007030">
    <property type="component" value="Chromosome"/>
</dbReference>
<dbReference type="EMBL" id="CP002630">
    <property type="protein sequence ID" value="AEB11789.1"/>
    <property type="molecule type" value="Genomic_DNA"/>
</dbReference>
<keyword evidence="1" id="KW-0175">Coiled coil</keyword>
<evidence type="ECO:0000256" key="2">
    <source>
        <dbReference type="SAM" id="SignalP"/>
    </source>
</evidence>
<proteinExistence type="predicted"/>
<organism evidence="4 5">
    <name type="scientific">Marinithermus hydrothermalis (strain DSM 14884 / JCM 11576 / T1)</name>
    <dbReference type="NCBI Taxonomy" id="869210"/>
    <lineage>
        <taxon>Bacteria</taxon>
        <taxon>Thermotogati</taxon>
        <taxon>Deinococcota</taxon>
        <taxon>Deinococci</taxon>
        <taxon>Thermales</taxon>
        <taxon>Thermaceae</taxon>
        <taxon>Marinithermus</taxon>
    </lineage>
</organism>
<dbReference type="PANTHER" id="PTHR30469">
    <property type="entry name" value="MULTIDRUG RESISTANCE PROTEIN MDTA"/>
    <property type="match status" value="1"/>
</dbReference>
<evidence type="ECO:0000313" key="4">
    <source>
        <dbReference type="EMBL" id="AEB11789.1"/>
    </source>
</evidence>
<feature type="chain" id="PRO_5003283927" evidence="2">
    <location>
        <begin position="24"/>
        <end position="398"/>
    </location>
</feature>
<name>F2NMA1_MARHT</name>
<dbReference type="RefSeq" id="WP_013703837.1">
    <property type="nucleotide sequence ID" value="NC_015387.1"/>
</dbReference>
<dbReference type="PROSITE" id="PS51257">
    <property type="entry name" value="PROKAR_LIPOPROTEIN"/>
    <property type="match status" value="1"/>
</dbReference>
<dbReference type="HOGENOM" id="CLU_018816_17_0_0"/>
<dbReference type="eggNOG" id="COG0845">
    <property type="taxonomic scope" value="Bacteria"/>
</dbReference>
<evidence type="ECO:0000256" key="1">
    <source>
        <dbReference type="SAM" id="Coils"/>
    </source>
</evidence>
<accession>F2NMA1</accession>
<reference evidence="4 5" key="1">
    <citation type="journal article" date="2012" name="Stand. Genomic Sci.">
        <title>Complete genome sequence of the aerobic, heterotroph Marinithermus hydrothermalis type strain (T1(T)) from a deep-sea hydrothermal vent chimney.</title>
        <authorList>
            <person name="Copeland A."/>
            <person name="Gu W."/>
            <person name="Yasawong M."/>
            <person name="Lapidus A."/>
            <person name="Lucas S."/>
            <person name="Deshpande S."/>
            <person name="Pagani I."/>
            <person name="Tapia R."/>
            <person name="Cheng J.F."/>
            <person name="Goodwin L.A."/>
            <person name="Pitluck S."/>
            <person name="Liolios K."/>
            <person name="Ivanova N."/>
            <person name="Mavromatis K."/>
            <person name="Mikhailova N."/>
            <person name="Pati A."/>
            <person name="Chen A."/>
            <person name="Palaniappan K."/>
            <person name="Land M."/>
            <person name="Pan C."/>
            <person name="Brambilla E.M."/>
            <person name="Rohde M."/>
            <person name="Tindall B.J."/>
            <person name="Sikorski J."/>
            <person name="Goker M."/>
            <person name="Detter J.C."/>
            <person name="Bristow J."/>
            <person name="Eisen J.A."/>
            <person name="Markowitz V."/>
            <person name="Hugenholtz P."/>
            <person name="Kyrpides N.C."/>
            <person name="Klenk H.P."/>
            <person name="Woyke T."/>
        </authorList>
    </citation>
    <scope>NUCLEOTIDE SEQUENCE [LARGE SCALE GENOMIC DNA]</scope>
    <source>
        <strain evidence="5">DSM 14884 / JCM 11576 / T1</strain>
    </source>
</reference>
<feature type="signal peptide" evidence="2">
    <location>
        <begin position="1"/>
        <end position="23"/>
    </location>
</feature>
<keyword evidence="2" id="KW-0732">Signal</keyword>
<feature type="coiled-coil region" evidence="1">
    <location>
        <begin position="106"/>
        <end position="226"/>
    </location>
</feature>
<dbReference type="STRING" id="869210.Marky_1047"/>